<dbReference type="Proteomes" id="UP000318186">
    <property type="component" value="Unassembled WGS sequence"/>
</dbReference>
<dbReference type="AlphaFoldDB" id="A0A561UZJ6"/>
<evidence type="ECO:0000256" key="1">
    <source>
        <dbReference type="SAM" id="MobiDB-lite"/>
    </source>
</evidence>
<dbReference type="InterPro" id="IPR050490">
    <property type="entry name" value="Bact_solute-bd_prot1"/>
</dbReference>
<feature type="region of interest" description="Disordered" evidence="1">
    <location>
        <begin position="411"/>
        <end position="432"/>
    </location>
</feature>
<dbReference type="Gene3D" id="3.40.190.10">
    <property type="entry name" value="Periplasmic binding protein-like II"/>
    <property type="match status" value="1"/>
</dbReference>
<dbReference type="PROSITE" id="PS51257">
    <property type="entry name" value="PROKAR_LIPOPROTEIN"/>
    <property type="match status" value="1"/>
</dbReference>
<dbReference type="EMBL" id="VIWW01000001">
    <property type="protein sequence ID" value="TWG04759.1"/>
    <property type="molecule type" value="Genomic_DNA"/>
</dbReference>
<name>A0A561UZJ6_9ACTN</name>
<evidence type="ECO:0000313" key="2">
    <source>
        <dbReference type="EMBL" id="TWG04759.1"/>
    </source>
</evidence>
<evidence type="ECO:0000313" key="3">
    <source>
        <dbReference type="Proteomes" id="UP000318186"/>
    </source>
</evidence>
<comment type="caution">
    <text evidence="2">The sequence shown here is derived from an EMBL/GenBank/DDBJ whole genome shotgun (WGS) entry which is preliminary data.</text>
</comment>
<sequence length="432" mass="46741">MDDAIDRMDWAVQRRYLGLTAAVAALGMTAALSGCGGDGESGDVTLKLVAADYGTGEANKSDKYWDRVARRFEASHPGIKVDVTVLPWTDIDRDVAEMVKNGKAPDIAQIGAYADYAKAGKLYSADQMLSIRTQANFLPVLADAGRVSQVQYGLPFVASTRLLFYNKKLFSQSGLDAPQTWNDIADDATALKQHGVKVPFALPLGQEESQAETLMWLLSGGGGYTDDVGSYDIDSDENIKTFNWLKSNLVDKGLVGPVAPAGLNRAKAFAAFTRGEVGMLNGHPTLMQEAEKQGVDVGMVPLPGIAGPTNSSMGVADWIMGFKQNGHRIELGKFFDFMFDDKNVIDFADTYDMLPVTDTASASMETDPKYKPLWKFLAALPNAEFYPFGKTSWAQASESIKKNIGKAVERGANPESVLERISQESSAAENAE</sequence>
<feature type="compositionally biased region" description="Polar residues" evidence="1">
    <location>
        <begin position="423"/>
        <end position="432"/>
    </location>
</feature>
<reference evidence="2 3" key="1">
    <citation type="submission" date="2019-06" db="EMBL/GenBank/DDBJ databases">
        <title>Sequencing the genomes of 1000 actinobacteria strains.</title>
        <authorList>
            <person name="Klenk H.-P."/>
        </authorList>
    </citation>
    <scope>NUCLEOTIDE SEQUENCE [LARGE SCALE GENOMIC DNA]</scope>
    <source>
        <strain evidence="2 3">DSM 42059</strain>
    </source>
</reference>
<accession>A0A561UZJ6</accession>
<gene>
    <name evidence="2" type="ORF">FHX80_113230</name>
</gene>
<proteinExistence type="predicted"/>
<protein>
    <submittedName>
        <fullName evidence="2">Carbohydrate ABC transporter substrate-binding protein (CUT1 family)</fullName>
    </submittedName>
</protein>
<dbReference type="PANTHER" id="PTHR43649:SF30">
    <property type="entry name" value="ABC TRANSPORTER SUBSTRATE-BINDING PROTEIN"/>
    <property type="match status" value="1"/>
</dbReference>
<dbReference type="SUPFAM" id="SSF53850">
    <property type="entry name" value="Periplasmic binding protein-like II"/>
    <property type="match status" value="1"/>
</dbReference>
<organism evidence="2 3">
    <name type="scientific">Streptomyces brevispora</name>
    <dbReference type="NCBI Taxonomy" id="887462"/>
    <lineage>
        <taxon>Bacteria</taxon>
        <taxon>Bacillati</taxon>
        <taxon>Actinomycetota</taxon>
        <taxon>Actinomycetes</taxon>
        <taxon>Kitasatosporales</taxon>
        <taxon>Streptomycetaceae</taxon>
        <taxon>Streptomyces</taxon>
    </lineage>
</organism>
<dbReference type="InterPro" id="IPR006059">
    <property type="entry name" value="SBP"/>
</dbReference>
<dbReference type="PANTHER" id="PTHR43649">
    <property type="entry name" value="ARABINOSE-BINDING PROTEIN-RELATED"/>
    <property type="match status" value="1"/>
</dbReference>
<dbReference type="Pfam" id="PF01547">
    <property type="entry name" value="SBP_bac_1"/>
    <property type="match status" value="1"/>
</dbReference>